<accession>A0ABQ0PX94</accession>
<evidence type="ECO:0000256" key="6">
    <source>
        <dbReference type="ARBA" id="ARBA00022977"/>
    </source>
</evidence>
<proteinExistence type="inferred from homology"/>
<evidence type="ECO:0000256" key="7">
    <source>
        <dbReference type="ARBA" id="ARBA00047334"/>
    </source>
</evidence>
<dbReference type="SUPFAM" id="SSF51391">
    <property type="entry name" value="Thiamin phosphate synthase"/>
    <property type="match status" value="1"/>
</dbReference>
<dbReference type="NCBIfam" id="TIGR00693">
    <property type="entry name" value="thiE"/>
    <property type="match status" value="1"/>
</dbReference>
<dbReference type="InterPro" id="IPR036206">
    <property type="entry name" value="ThiamineP_synth_sf"/>
</dbReference>
<keyword evidence="5" id="KW-0460">Magnesium</keyword>
<keyword evidence="4" id="KW-0479">Metal-binding</keyword>
<comment type="cofactor">
    <cofactor evidence="1">
        <name>Mg(2+)</name>
        <dbReference type="ChEBI" id="CHEBI:18420"/>
    </cofactor>
</comment>
<evidence type="ECO:0000256" key="4">
    <source>
        <dbReference type="ARBA" id="ARBA00022723"/>
    </source>
</evidence>
<dbReference type="CDD" id="cd00564">
    <property type="entry name" value="TMP_TenI"/>
    <property type="match status" value="1"/>
</dbReference>
<dbReference type="RefSeq" id="WP_264814202.1">
    <property type="nucleotide sequence ID" value="NZ_BAPV01000003.1"/>
</dbReference>
<dbReference type="InterPro" id="IPR013785">
    <property type="entry name" value="Aldolase_TIM"/>
</dbReference>
<keyword evidence="14" id="KW-1185">Reference proteome</keyword>
<evidence type="ECO:0000256" key="9">
    <source>
        <dbReference type="ARBA" id="ARBA00047883"/>
    </source>
</evidence>
<evidence type="ECO:0000256" key="1">
    <source>
        <dbReference type="ARBA" id="ARBA00001946"/>
    </source>
</evidence>
<comment type="catalytic activity">
    <reaction evidence="9 10">
        <text>2-[(2R,5Z)-2-carboxy-4-methylthiazol-5(2H)-ylidene]ethyl phosphate + 4-amino-2-methyl-5-(diphosphooxymethyl)pyrimidine + 2 H(+) = thiamine phosphate + CO2 + diphosphate</text>
        <dbReference type="Rhea" id="RHEA:47844"/>
        <dbReference type="ChEBI" id="CHEBI:15378"/>
        <dbReference type="ChEBI" id="CHEBI:16526"/>
        <dbReference type="ChEBI" id="CHEBI:33019"/>
        <dbReference type="ChEBI" id="CHEBI:37575"/>
        <dbReference type="ChEBI" id="CHEBI:57841"/>
        <dbReference type="ChEBI" id="CHEBI:62899"/>
        <dbReference type="EC" id="2.5.1.3"/>
    </reaction>
</comment>
<evidence type="ECO:0000313" key="14">
    <source>
        <dbReference type="Proteomes" id="UP001062776"/>
    </source>
</evidence>
<keyword evidence="3 10" id="KW-0808">Transferase</keyword>
<comment type="caution">
    <text evidence="13">The sequence shown here is derived from an EMBL/GenBank/DDBJ whole genome shotgun (WGS) entry which is preliminary data.</text>
</comment>
<sequence length="203" mass="22572">MNSRLPSPIYPVVDHPRWVERLGAAGARFIQLRLKNLDPETLRAQVIEGQEAAVRHNVRLVLNDYWQLAIELGIDYIHIGQEDLDTADLDQIRAARIAFGISTHSHEELERALSVAPDYVALGPIWETKLKKMIWDPQGVEKLTEWRRLIGPDMPLVAIGGITRARAPSCIAAGADSVAAVSDFIASEEPEAQVKAWLDVCSH</sequence>
<evidence type="ECO:0000256" key="11">
    <source>
        <dbReference type="RuleBase" id="RU004253"/>
    </source>
</evidence>
<reference evidence="13" key="1">
    <citation type="submission" date="2013-04" db="EMBL/GenBank/DDBJ databases">
        <title>The genome sequencing project of 58 acetic acid bacteria.</title>
        <authorList>
            <person name="Okamoto-Kainuma A."/>
            <person name="Ishikawa M."/>
            <person name="Umino S."/>
            <person name="Koizumi Y."/>
            <person name="Shiwa Y."/>
            <person name="Yoshikawa H."/>
            <person name="Matsutani M."/>
            <person name="Matsushita K."/>
        </authorList>
    </citation>
    <scope>NUCLEOTIDE SEQUENCE</scope>
    <source>
        <strain evidence="13">NRIC 0535</strain>
    </source>
</reference>
<feature type="domain" description="Thiamine phosphate synthase/TenI" evidence="12">
    <location>
        <begin position="15"/>
        <end position="183"/>
    </location>
</feature>
<dbReference type="EC" id="2.5.1.3" evidence="10"/>
<gene>
    <name evidence="13" type="ORF">AA0535_0365</name>
</gene>
<keyword evidence="6 10" id="KW-0784">Thiamine biosynthesis</keyword>
<dbReference type="Pfam" id="PF02581">
    <property type="entry name" value="TMP-TENI"/>
    <property type="match status" value="1"/>
</dbReference>
<comment type="pathway">
    <text evidence="2 11">Cofactor biosynthesis; thiamine diphosphate biosynthesis; thiamine phosphate from 4-amino-2-methyl-5-diphosphomethylpyrimidine and 4-methyl-5-(2-phosphoethyl)-thiazole: step 1/1.</text>
</comment>
<evidence type="ECO:0000256" key="8">
    <source>
        <dbReference type="ARBA" id="ARBA00047851"/>
    </source>
</evidence>
<dbReference type="EMBL" id="BAPV01000003">
    <property type="protein sequence ID" value="GBQ83904.1"/>
    <property type="molecule type" value="Genomic_DNA"/>
</dbReference>
<evidence type="ECO:0000259" key="12">
    <source>
        <dbReference type="Pfam" id="PF02581"/>
    </source>
</evidence>
<protein>
    <recommendedName>
        <fullName evidence="10">Thiamine-phosphate synthase</fullName>
        <ecNumber evidence="10">2.5.1.3</ecNumber>
    </recommendedName>
    <alternativeName>
        <fullName evidence="10">Thiamine-phosphate pyrophosphorylase</fullName>
    </alternativeName>
</protein>
<evidence type="ECO:0000256" key="10">
    <source>
        <dbReference type="RuleBase" id="RU003826"/>
    </source>
</evidence>
<comment type="similarity">
    <text evidence="10">Belongs to the thiamine-phosphate synthase family.</text>
</comment>
<name>A0ABQ0PX94_9PROT</name>
<dbReference type="InterPro" id="IPR034291">
    <property type="entry name" value="TMP_synthase"/>
</dbReference>
<dbReference type="PANTHER" id="PTHR20857:SF15">
    <property type="entry name" value="THIAMINE-PHOSPHATE SYNTHASE"/>
    <property type="match status" value="1"/>
</dbReference>
<comment type="catalytic activity">
    <reaction evidence="7 10">
        <text>4-methyl-5-(2-phosphooxyethyl)-thiazole + 4-amino-2-methyl-5-(diphosphooxymethyl)pyrimidine + H(+) = thiamine phosphate + diphosphate</text>
        <dbReference type="Rhea" id="RHEA:22328"/>
        <dbReference type="ChEBI" id="CHEBI:15378"/>
        <dbReference type="ChEBI" id="CHEBI:33019"/>
        <dbReference type="ChEBI" id="CHEBI:37575"/>
        <dbReference type="ChEBI" id="CHEBI:57841"/>
        <dbReference type="ChEBI" id="CHEBI:58296"/>
        <dbReference type="EC" id="2.5.1.3"/>
    </reaction>
</comment>
<dbReference type="Gene3D" id="3.20.20.70">
    <property type="entry name" value="Aldolase class I"/>
    <property type="match status" value="1"/>
</dbReference>
<evidence type="ECO:0000256" key="3">
    <source>
        <dbReference type="ARBA" id="ARBA00022679"/>
    </source>
</evidence>
<dbReference type="PANTHER" id="PTHR20857">
    <property type="entry name" value="THIAMINE-PHOSPHATE PYROPHOSPHORYLASE"/>
    <property type="match status" value="1"/>
</dbReference>
<comment type="catalytic activity">
    <reaction evidence="8 10">
        <text>2-(2-carboxy-4-methylthiazol-5-yl)ethyl phosphate + 4-amino-2-methyl-5-(diphosphooxymethyl)pyrimidine + 2 H(+) = thiamine phosphate + CO2 + diphosphate</text>
        <dbReference type="Rhea" id="RHEA:47848"/>
        <dbReference type="ChEBI" id="CHEBI:15378"/>
        <dbReference type="ChEBI" id="CHEBI:16526"/>
        <dbReference type="ChEBI" id="CHEBI:33019"/>
        <dbReference type="ChEBI" id="CHEBI:37575"/>
        <dbReference type="ChEBI" id="CHEBI:57841"/>
        <dbReference type="ChEBI" id="CHEBI:62890"/>
        <dbReference type="EC" id="2.5.1.3"/>
    </reaction>
</comment>
<organism evidence="13 14">
    <name type="scientific">Asaia krungthepensis NRIC 0535</name>
    <dbReference type="NCBI Taxonomy" id="1307925"/>
    <lineage>
        <taxon>Bacteria</taxon>
        <taxon>Pseudomonadati</taxon>
        <taxon>Pseudomonadota</taxon>
        <taxon>Alphaproteobacteria</taxon>
        <taxon>Acetobacterales</taxon>
        <taxon>Acetobacteraceae</taxon>
        <taxon>Asaia</taxon>
    </lineage>
</organism>
<dbReference type="Proteomes" id="UP001062776">
    <property type="component" value="Unassembled WGS sequence"/>
</dbReference>
<dbReference type="InterPro" id="IPR022998">
    <property type="entry name" value="ThiamineP_synth_TenI"/>
</dbReference>
<evidence type="ECO:0000313" key="13">
    <source>
        <dbReference type="EMBL" id="GBQ83904.1"/>
    </source>
</evidence>
<evidence type="ECO:0000256" key="5">
    <source>
        <dbReference type="ARBA" id="ARBA00022842"/>
    </source>
</evidence>
<evidence type="ECO:0000256" key="2">
    <source>
        <dbReference type="ARBA" id="ARBA00005165"/>
    </source>
</evidence>